<dbReference type="AlphaFoldDB" id="A0ABD2ZDE2"/>
<organism evidence="2 3">
    <name type="scientific">Cinchona calisaya</name>
    <dbReference type="NCBI Taxonomy" id="153742"/>
    <lineage>
        <taxon>Eukaryota</taxon>
        <taxon>Viridiplantae</taxon>
        <taxon>Streptophyta</taxon>
        <taxon>Embryophyta</taxon>
        <taxon>Tracheophyta</taxon>
        <taxon>Spermatophyta</taxon>
        <taxon>Magnoliopsida</taxon>
        <taxon>eudicotyledons</taxon>
        <taxon>Gunneridae</taxon>
        <taxon>Pentapetalae</taxon>
        <taxon>asterids</taxon>
        <taxon>lamiids</taxon>
        <taxon>Gentianales</taxon>
        <taxon>Rubiaceae</taxon>
        <taxon>Cinchonoideae</taxon>
        <taxon>Cinchoneae</taxon>
        <taxon>Cinchona</taxon>
    </lineage>
</organism>
<gene>
    <name evidence="2" type="ORF">ACH5RR_020080</name>
</gene>
<dbReference type="EMBL" id="JBJUIK010000009">
    <property type="protein sequence ID" value="KAL3517491.1"/>
    <property type="molecule type" value="Genomic_DNA"/>
</dbReference>
<accession>A0ABD2ZDE2</accession>
<sequence>MITPVLLWNPNLVAGEEISELVMKLIARILDLFEVAGGCDERLGSHIEWDSNVSEPQICSRRQADSTSRDGVAIGEE</sequence>
<feature type="region of interest" description="Disordered" evidence="1">
    <location>
        <begin position="58"/>
        <end position="77"/>
    </location>
</feature>
<reference evidence="2 3" key="1">
    <citation type="submission" date="2024-11" db="EMBL/GenBank/DDBJ databases">
        <title>A near-complete genome assembly of Cinchona calisaya.</title>
        <authorList>
            <person name="Lian D.C."/>
            <person name="Zhao X.W."/>
            <person name="Wei L."/>
        </authorList>
    </citation>
    <scope>NUCLEOTIDE SEQUENCE [LARGE SCALE GENOMIC DNA]</scope>
    <source>
        <tissue evidence="2">Nenye</tissue>
    </source>
</reference>
<evidence type="ECO:0000313" key="3">
    <source>
        <dbReference type="Proteomes" id="UP001630127"/>
    </source>
</evidence>
<evidence type="ECO:0000313" key="2">
    <source>
        <dbReference type="EMBL" id="KAL3517491.1"/>
    </source>
</evidence>
<evidence type="ECO:0000256" key="1">
    <source>
        <dbReference type="SAM" id="MobiDB-lite"/>
    </source>
</evidence>
<keyword evidence="3" id="KW-1185">Reference proteome</keyword>
<protein>
    <submittedName>
        <fullName evidence="2">Uncharacterized protein</fullName>
    </submittedName>
</protein>
<comment type="caution">
    <text evidence="2">The sequence shown here is derived from an EMBL/GenBank/DDBJ whole genome shotgun (WGS) entry which is preliminary data.</text>
</comment>
<dbReference type="Proteomes" id="UP001630127">
    <property type="component" value="Unassembled WGS sequence"/>
</dbReference>
<name>A0ABD2ZDE2_9GENT</name>
<proteinExistence type="predicted"/>